<organism evidence="2 4">
    <name type="scientific">Haladaptatus paucihalophilus DX253</name>
    <dbReference type="NCBI Taxonomy" id="797209"/>
    <lineage>
        <taxon>Archaea</taxon>
        <taxon>Methanobacteriati</taxon>
        <taxon>Methanobacteriota</taxon>
        <taxon>Stenosarchaea group</taxon>
        <taxon>Halobacteria</taxon>
        <taxon>Halobacteriales</taxon>
        <taxon>Haladaptataceae</taxon>
        <taxon>Haladaptatus</taxon>
    </lineage>
</organism>
<dbReference type="STRING" id="797209.GCA_000376445_03781"/>
<reference evidence="5" key="3">
    <citation type="submission" date="2016-11" db="EMBL/GenBank/DDBJ databases">
        <authorList>
            <person name="Varghese N."/>
            <person name="Submissions S."/>
        </authorList>
    </citation>
    <scope>NUCLEOTIDE SEQUENCE [LARGE SCALE GENOMIC DNA]</scope>
    <source>
        <strain evidence="5">DX253</strain>
    </source>
</reference>
<protein>
    <submittedName>
        <fullName evidence="2">Uncharacterized protein</fullName>
    </submittedName>
</protein>
<evidence type="ECO:0000313" key="2">
    <source>
        <dbReference type="EMBL" id="EFW91591.1"/>
    </source>
</evidence>
<keyword evidence="5" id="KW-1185">Reference proteome</keyword>
<accession>E7QV73</accession>
<reference evidence="3" key="2">
    <citation type="submission" date="2016-11" db="EMBL/GenBank/DDBJ databases">
        <authorList>
            <person name="Jaros S."/>
            <person name="Januszkiewicz K."/>
            <person name="Wedrychowicz H."/>
        </authorList>
    </citation>
    <scope>NUCLEOTIDE SEQUENCE [LARGE SCALE GENOMIC DNA]</scope>
    <source>
        <strain evidence="3">DX253</strain>
    </source>
</reference>
<feature type="transmembrane region" description="Helical" evidence="1">
    <location>
        <begin position="67"/>
        <end position="89"/>
    </location>
</feature>
<dbReference type="RefSeq" id="WP_007980650.1">
    <property type="nucleotide sequence ID" value="NZ_AEMG01000013.1"/>
</dbReference>
<dbReference type="eggNOG" id="arCOG09090">
    <property type="taxonomic scope" value="Archaea"/>
</dbReference>
<name>E7QV73_HALPU</name>
<gene>
    <name evidence="3" type="ORF">SAMN05444342_3373</name>
    <name evidence="2" type="ORF">ZOD2009_13546</name>
</gene>
<dbReference type="AlphaFoldDB" id="E7QV73"/>
<dbReference type="InterPro" id="IPR046739">
    <property type="entry name" value="DUF6789"/>
</dbReference>
<dbReference type="Pfam" id="PF20587">
    <property type="entry name" value="DUF6789"/>
    <property type="match status" value="1"/>
</dbReference>
<dbReference type="OrthoDB" id="342717at2157"/>
<dbReference type="PATRIC" id="fig|797209.4.peg.2666"/>
<keyword evidence="1" id="KW-0472">Membrane</keyword>
<keyword evidence="1" id="KW-0812">Transmembrane</keyword>
<sequence>MSQEVAGFDDDSGLPPAVVEGIQTFKAGVVSTAVMLFIFLVSEAETDFNLGVPAAIAKFVGMDGEPYLGFAVFVVAGVVVWPLLFAAIEDRFKAIPGGDDIGVRGILFALLLWVAFLGLGSAGLQLEGAFFFLYIVFSLLAHLAYGYSLGVFYGRFTR</sequence>
<evidence type="ECO:0000313" key="5">
    <source>
        <dbReference type="Proteomes" id="UP000184203"/>
    </source>
</evidence>
<keyword evidence="1" id="KW-1133">Transmembrane helix</keyword>
<evidence type="ECO:0000256" key="1">
    <source>
        <dbReference type="SAM" id="Phobius"/>
    </source>
</evidence>
<proteinExistence type="predicted"/>
<feature type="transmembrane region" description="Helical" evidence="1">
    <location>
        <begin position="131"/>
        <end position="153"/>
    </location>
</feature>
<reference evidence="2 4" key="1">
    <citation type="journal article" date="2014" name="ISME J.">
        <title>Trehalose/2-sulfotrehalose biosynthesis and glycine-betaine uptake are widely spread mechanisms for osmoadaptation in the Halobacteriales.</title>
        <authorList>
            <person name="Youssef N.H."/>
            <person name="Savage-Ashlock K.N."/>
            <person name="McCully A.L."/>
            <person name="Luedtke B."/>
            <person name="Shaw E.I."/>
            <person name="Hoff W.D."/>
            <person name="Elshahed M.S."/>
        </authorList>
    </citation>
    <scope>NUCLEOTIDE SEQUENCE [LARGE SCALE GENOMIC DNA]</scope>
    <source>
        <strain evidence="2 4">DX253</strain>
    </source>
</reference>
<dbReference type="Proteomes" id="UP000184203">
    <property type="component" value="Unassembled WGS sequence"/>
</dbReference>
<dbReference type="EMBL" id="FRAN01000005">
    <property type="protein sequence ID" value="SHL23661.1"/>
    <property type="molecule type" value="Genomic_DNA"/>
</dbReference>
<evidence type="ECO:0000313" key="4">
    <source>
        <dbReference type="Proteomes" id="UP000003751"/>
    </source>
</evidence>
<feature type="transmembrane region" description="Helical" evidence="1">
    <location>
        <begin position="101"/>
        <end position="119"/>
    </location>
</feature>
<evidence type="ECO:0000313" key="3">
    <source>
        <dbReference type="EMBL" id="SHL23661.1"/>
    </source>
</evidence>
<dbReference type="Proteomes" id="UP000003751">
    <property type="component" value="Unassembled WGS sequence"/>
</dbReference>
<dbReference type="EMBL" id="AEMG01000013">
    <property type="protein sequence ID" value="EFW91591.1"/>
    <property type="molecule type" value="Genomic_DNA"/>
</dbReference>